<accession>A0ABS1BUF6</accession>
<dbReference type="EMBL" id="JAEHNZ010000003">
    <property type="protein sequence ID" value="MBK0396916.1"/>
    <property type="molecule type" value="Genomic_DNA"/>
</dbReference>
<evidence type="ECO:0000256" key="1">
    <source>
        <dbReference type="ARBA" id="ARBA00000971"/>
    </source>
</evidence>
<evidence type="ECO:0000256" key="4">
    <source>
        <dbReference type="ARBA" id="ARBA00023110"/>
    </source>
</evidence>
<evidence type="ECO:0000256" key="5">
    <source>
        <dbReference type="ARBA" id="ARBA00023235"/>
    </source>
</evidence>
<dbReference type="InterPro" id="IPR000774">
    <property type="entry name" value="PPIase_FKBP_N"/>
</dbReference>
<proteinExistence type="inferred from homology"/>
<evidence type="ECO:0000256" key="2">
    <source>
        <dbReference type="ARBA" id="ARBA00006577"/>
    </source>
</evidence>
<feature type="region of interest" description="Disordered" evidence="7">
    <location>
        <begin position="296"/>
        <end position="321"/>
    </location>
</feature>
<dbReference type="Gene3D" id="3.10.50.40">
    <property type="match status" value="1"/>
</dbReference>
<evidence type="ECO:0000256" key="3">
    <source>
        <dbReference type="ARBA" id="ARBA00013194"/>
    </source>
</evidence>
<protein>
    <recommendedName>
        <fullName evidence="3 6">peptidylprolyl isomerase</fullName>
        <ecNumber evidence="3 6">5.2.1.8</ecNumber>
    </recommendedName>
</protein>
<comment type="catalytic activity">
    <reaction evidence="1 6">
        <text>[protein]-peptidylproline (omega=180) = [protein]-peptidylproline (omega=0)</text>
        <dbReference type="Rhea" id="RHEA:16237"/>
        <dbReference type="Rhea" id="RHEA-COMP:10747"/>
        <dbReference type="Rhea" id="RHEA-COMP:10748"/>
        <dbReference type="ChEBI" id="CHEBI:83833"/>
        <dbReference type="ChEBI" id="CHEBI:83834"/>
        <dbReference type="EC" id="5.2.1.8"/>
    </reaction>
</comment>
<dbReference type="Proteomes" id="UP000614058">
    <property type="component" value="Unassembled WGS sequence"/>
</dbReference>
<keyword evidence="5 6" id="KW-0413">Isomerase</keyword>
<evidence type="ECO:0000313" key="10">
    <source>
        <dbReference type="Proteomes" id="UP000614058"/>
    </source>
</evidence>
<dbReference type="InterPro" id="IPR036944">
    <property type="entry name" value="PPIase_FKBP_N_sf"/>
</dbReference>
<name>A0ABS1BUF6_9NEIS</name>
<dbReference type="EC" id="5.2.1.8" evidence="3 6"/>
<dbReference type="SUPFAM" id="SSF54534">
    <property type="entry name" value="FKBP-like"/>
    <property type="match status" value="1"/>
</dbReference>
<dbReference type="InterPro" id="IPR001179">
    <property type="entry name" value="PPIase_FKBP_dom"/>
</dbReference>
<evidence type="ECO:0000256" key="6">
    <source>
        <dbReference type="PROSITE-ProRule" id="PRU00277"/>
    </source>
</evidence>
<dbReference type="InterPro" id="IPR046357">
    <property type="entry name" value="PPIase_dom_sf"/>
</dbReference>
<comment type="caution">
    <text evidence="9">The sequence shown here is derived from an EMBL/GenBank/DDBJ whole genome shotgun (WGS) entry which is preliminary data.</text>
</comment>
<gene>
    <name evidence="9" type="ORF">JDW22_10115</name>
</gene>
<sequence length="321" mass="34025">MCQQIKNRYNRALSIQAKKATQMKKHALVLSIIAASLALTACNQNAGQPKAASGAAAPAAASSASGAASAPASAAPVAGLETESKQLGYLLGYQFAMSAQLDTLKKSGVDVDTEALIKGINDQMAGTPSQLNEQQIQTAIAGVQKKMDEFAKKQASETAAAGEKYLADNKAKEGVKTTESGLQYKVTKEGTGAQVAKGDLVTVEYEGRLTDGTVFDSTKNHNNQPMDAPVVDGAFIQGWVEGLQLMKEGGEYTLYVPAKLAYGERAQGSIPANSVLVFDIKVNKVQKGEGEKLVKRAQEAQAKQMQQMQQQMQQAQQPAKK</sequence>
<feature type="compositionally biased region" description="Low complexity" evidence="7">
    <location>
        <begin position="299"/>
        <end position="321"/>
    </location>
</feature>
<dbReference type="Pfam" id="PF00254">
    <property type="entry name" value="FKBP_C"/>
    <property type="match status" value="1"/>
</dbReference>
<dbReference type="GO" id="GO:0016853">
    <property type="term" value="F:isomerase activity"/>
    <property type="evidence" value="ECO:0007669"/>
    <property type="project" value="UniProtKB-KW"/>
</dbReference>
<feature type="domain" description="PPIase FKBP-type" evidence="8">
    <location>
        <begin position="198"/>
        <end position="286"/>
    </location>
</feature>
<keyword evidence="4 6" id="KW-0697">Rotamase</keyword>
<dbReference type="PROSITE" id="PS50059">
    <property type="entry name" value="FKBP_PPIASE"/>
    <property type="match status" value="1"/>
</dbReference>
<evidence type="ECO:0000256" key="7">
    <source>
        <dbReference type="SAM" id="MobiDB-lite"/>
    </source>
</evidence>
<comment type="similarity">
    <text evidence="2">Belongs to the FKBP-type PPIase family.</text>
</comment>
<keyword evidence="10" id="KW-1185">Reference proteome</keyword>
<dbReference type="Pfam" id="PF01346">
    <property type="entry name" value="FKBP_N"/>
    <property type="match status" value="1"/>
</dbReference>
<dbReference type="PANTHER" id="PTHR43811:SF57">
    <property type="entry name" value="FKBP-TYPE PEPTIDYL-PROLYL CIS-TRANS ISOMERASE FKPA-RELATED"/>
    <property type="match status" value="1"/>
</dbReference>
<dbReference type="PANTHER" id="PTHR43811">
    <property type="entry name" value="FKBP-TYPE PEPTIDYL-PROLYL CIS-TRANS ISOMERASE FKPA"/>
    <property type="match status" value="1"/>
</dbReference>
<dbReference type="Gene3D" id="1.10.287.460">
    <property type="entry name" value="Peptidyl-prolyl cis-trans isomerase, FKBP-type, N-terminal domain"/>
    <property type="match status" value="1"/>
</dbReference>
<evidence type="ECO:0000313" key="9">
    <source>
        <dbReference type="EMBL" id="MBK0396916.1"/>
    </source>
</evidence>
<organism evidence="9 10">
    <name type="scientific">Kingella bonacorsii</name>
    <dbReference type="NCBI Taxonomy" id="2796361"/>
    <lineage>
        <taxon>Bacteria</taxon>
        <taxon>Pseudomonadati</taxon>
        <taxon>Pseudomonadota</taxon>
        <taxon>Betaproteobacteria</taxon>
        <taxon>Neisseriales</taxon>
        <taxon>Neisseriaceae</taxon>
        <taxon>Kingella</taxon>
    </lineage>
</organism>
<reference evidence="9 10" key="1">
    <citation type="journal article" date="2021" name="Pathogens">
        <title>Isolation and Characterization of Kingella bonacorsii sp. nov., A Novel Kingella Species Detected in a Stable Periodontitis Subject.</title>
        <authorList>
            <person name="Antezack A."/>
            <person name="Boxberger M."/>
            <person name="Rolland C."/>
            <person name="Monnet-Corti V."/>
            <person name="La Scola B."/>
        </authorList>
    </citation>
    <scope>NUCLEOTIDE SEQUENCE [LARGE SCALE GENOMIC DNA]</scope>
    <source>
        <strain evidence="9 10">Marseille-Q4569</strain>
    </source>
</reference>
<evidence type="ECO:0000259" key="8">
    <source>
        <dbReference type="PROSITE" id="PS50059"/>
    </source>
</evidence>